<dbReference type="PROSITE" id="PS51471">
    <property type="entry name" value="FE2OG_OXY"/>
    <property type="match status" value="1"/>
</dbReference>
<reference evidence="2 3" key="1">
    <citation type="submission" date="2018-06" db="EMBL/GenBank/DDBJ databases">
        <authorList>
            <person name="Zhirakovskaya E."/>
        </authorList>
    </citation>
    <scope>NUCLEOTIDE SEQUENCE [LARGE SCALE GENOMIC DNA]</scope>
    <source>
        <strain evidence="2 3">LY3</strain>
    </source>
</reference>
<dbReference type="AlphaFoldDB" id="A0A327NFG4"/>
<dbReference type="RefSeq" id="WP_111280939.1">
    <property type="nucleotide sequence ID" value="NZ_QLIN01000002.1"/>
</dbReference>
<accession>A0A327NFG4</accession>
<protein>
    <submittedName>
        <fullName evidence="2">2OG-Fe(II) oxygenase</fullName>
    </submittedName>
</protein>
<dbReference type="PANTHER" id="PTHR35169">
    <property type="entry name" value="FE2OG DIOXYGENASE DOMAIN-CONTAINING PROTEIN"/>
    <property type="match status" value="1"/>
</dbReference>
<dbReference type="InterPro" id="IPR044862">
    <property type="entry name" value="Pro_4_hyd_alph_FE2OG_OXY"/>
</dbReference>
<comment type="caution">
    <text evidence="2">The sequence shown here is derived from an EMBL/GenBank/DDBJ whole genome shotgun (WGS) entry which is preliminary data.</text>
</comment>
<proteinExistence type="predicted"/>
<dbReference type="InterPro" id="IPR005123">
    <property type="entry name" value="Oxoglu/Fe-dep_dioxygenase_dom"/>
</dbReference>
<dbReference type="Gene3D" id="2.60.120.620">
    <property type="entry name" value="q2cbj1_9rhob like domain"/>
    <property type="match status" value="1"/>
</dbReference>
<organism evidence="2 3">
    <name type="scientific">Pseudomonas fluorescens</name>
    <dbReference type="NCBI Taxonomy" id="294"/>
    <lineage>
        <taxon>Bacteria</taxon>
        <taxon>Pseudomonadati</taxon>
        <taxon>Pseudomonadota</taxon>
        <taxon>Gammaproteobacteria</taxon>
        <taxon>Pseudomonadales</taxon>
        <taxon>Pseudomonadaceae</taxon>
        <taxon>Pseudomonas</taxon>
    </lineage>
</organism>
<name>A0A327NFG4_PSEFL</name>
<evidence type="ECO:0000313" key="2">
    <source>
        <dbReference type="EMBL" id="RAI71308.1"/>
    </source>
</evidence>
<dbReference type="Proteomes" id="UP000249493">
    <property type="component" value="Unassembled WGS sequence"/>
</dbReference>
<gene>
    <name evidence="2" type="ORF">DOZ80_05535</name>
</gene>
<evidence type="ECO:0000313" key="3">
    <source>
        <dbReference type="Proteomes" id="UP000249493"/>
    </source>
</evidence>
<dbReference type="PANTHER" id="PTHR35169:SF3">
    <property type="entry name" value="PROLYL 4-HYDROXYLASE ALPHA SUBUNIT FE(2+) 2OG DIOXYGENASE DOMAIN-CONTAINING PROTEIN"/>
    <property type="match status" value="1"/>
</dbReference>
<feature type="domain" description="Fe2OG dioxygenase" evidence="1">
    <location>
        <begin position="91"/>
        <end position="192"/>
    </location>
</feature>
<dbReference type="Pfam" id="PF13640">
    <property type="entry name" value="2OG-FeII_Oxy_3"/>
    <property type="match status" value="1"/>
</dbReference>
<dbReference type="EMBL" id="QLIN01000002">
    <property type="protein sequence ID" value="RAI71308.1"/>
    <property type="molecule type" value="Genomic_DNA"/>
</dbReference>
<sequence length="194" mass="22533">MKVERIDNGIYVVDDFLTESEEIGINLQLKGAVWRYNWPNYEELPFVRPCWHVFIAGKGRPDRQSCLEELNSNESWRFLIGFWERFSDLHNFNMTLLGVYANGQTFGQDTIIHRDNKTHPGLTVIVFCNEHWPTSWGGELVFYDDTKENIIKAVLPKSRRIVIFDGRIPHAARSPSVKCDQVRMTLAFKTVIKG</sequence>
<evidence type="ECO:0000259" key="1">
    <source>
        <dbReference type="PROSITE" id="PS51471"/>
    </source>
</evidence>